<protein>
    <submittedName>
        <fullName evidence="2">Uncharacterized protein</fullName>
    </submittedName>
</protein>
<dbReference type="Proteomes" id="UP000218231">
    <property type="component" value="Unassembled WGS sequence"/>
</dbReference>
<keyword evidence="1" id="KW-0175">Coiled coil</keyword>
<gene>
    <name evidence="2" type="ORF">WR25_14344</name>
</gene>
<evidence type="ECO:0000256" key="1">
    <source>
        <dbReference type="SAM" id="Coils"/>
    </source>
</evidence>
<reference evidence="2 3" key="1">
    <citation type="journal article" date="2017" name="Curr. Biol.">
        <title>Genome architecture and evolution of a unichromosomal asexual nematode.</title>
        <authorList>
            <person name="Fradin H."/>
            <person name="Zegar C."/>
            <person name="Gutwein M."/>
            <person name="Lucas J."/>
            <person name="Kovtun M."/>
            <person name="Corcoran D."/>
            <person name="Baugh L.R."/>
            <person name="Kiontke K."/>
            <person name="Gunsalus K."/>
            <person name="Fitch D.H."/>
            <person name="Piano F."/>
        </authorList>
    </citation>
    <scope>NUCLEOTIDE SEQUENCE [LARGE SCALE GENOMIC DNA]</scope>
    <source>
        <strain evidence="2">PF1309</strain>
    </source>
</reference>
<feature type="coiled-coil region" evidence="1">
    <location>
        <begin position="7"/>
        <end position="34"/>
    </location>
</feature>
<evidence type="ECO:0000313" key="2">
    <source>
        <dbReference type="EMBL" id="PAV70874.1"/>
    </source>
</evidence>
<name>A0A2A2KA86_9BILA</name>
<keyword evidence="3" id="KW-1185">Reference proteome</keyword>
<sequence>MQSGAANKVEAAEIKKMQEQLEQLELTGKEIKELFDATVYGQQINFYYTENSFDPSQYKRRRHWPYTSNQNNSLLVSRRPLRGHLRQTCSLF</sequence>
<organism evidence="2 3">
    <name type="scientific">Diploscapter pachys</name>
    <dbReference type="NCBI Taxonomy" id="2018661"/>
    <lineage>
        <taxon>Eukaryota</taxon>
        <taxon>Metazoa</taxon>
        <taxon>Ecdysozoa</taxon>
        <taxon>Nematoda</taxon>
        <taxon>Chromadorea</taxon>
        <taxon>Rhabditida</taxon>
        <taxon>Rhabditina</taxon>
        <taxon>Rhabditomorpha</taxon>
        <taxon>Rhabditoidea</taxon>
        <taxon>Rhabditidae</taxon>
        <taxon>Diploscapter</taxon>
    </lineage>
</organism>
<proteinExistence type="predicted"/>
<comment type="caution">
    <text evidence="2">The sequence shown here is derived from an EMBL/GenBank/DDBJ whole genome shotgun (WGS) entry which is preliminary data.</text>
</comment>
<accession>A0A2A2KA86</accession>
<dbReference type="EMBL" id="LIAE01009176">
    <property type="protein sequence ID" value="PAV70874.1"/>
    <property type="molecule type" value="Genomic_DNA"/>
</dbReference>
<evidence type="ECO:0000313" key="3">
    <source>
        <dbReference type="Proteomes" id="UP000218231"/>
    </source>
</evidence>
<dbReference type="AlphaFoldDB" id="A0A2A2KA86"/>